<dbReference type="SUPFAM" id="SSF82714">
    <property type="entry name" value="Multidrug efflux transporter AcrB TolC docking domain, DN and DC subdomains"/>
    <property type="match status" value="2"/>
</dbReference>
<keyword evidence="9 12" id="KW-1133">Transmembrane helix</keyword>
<dbReference type="FunFam" id="1.20.1640.10:FF:000001">
    <property type="entry name" value="Efflux pump membrane transporter"/>
    <property type="match status" value="1"/>
</dbReference>
<evidence type="ECO:0000313" key="14">
    <source>
        <dbReference type="EMBL" id="KAJ9614777.1"/>
    </source>
</evidence>
<evidence type="ECO:0000256" key="2">
    <source>
        <dbReference type="ARBA" id="ARBA00009261"/>
    </source>
</evidence>
<feature type="transmembrane region" description="Helical" evidence="12">
    <location>
        <begin position="1431"/>
        <end position="1454"/>
    </location>
</feature>
<keyword evidence="6" id="KW-0997">Cell inner membrane</keyword>
<sequence length="2200" mass="236963">MRRAKEDLCPKKTGSDPRQVPTPPGALGRASRLYDGVAAHGVPGYIPTYTDTVLRTLAWNGHTALSQHPFHAGKRLAHTAFAGSCLHSAAVHHSGRFMLARIASTLALGLSLAVLAGCAGKQEAAARRQGEAVPVTAQVVQAMQWSDTLQALGTAKARESISVTAKVSEIVERVHFESGQQVAAGAPLVTLRGQAQEAALVQAQATFREADQLYKRQRELAAQRLVSSATLDTQKSIRDAAEARVAQMQSDIGDRRVRAPFAGVLGIRQISPGTLLTPTTVIATLDDVERMHVDFQVPEVELASLTTGDKVQATSVAWPGRTFEGEVSTIDARIDPATRAVTVRADFANGDHALRPGMLLDVRLFHPDRPALVVPEIAVVQVGRDSFMYRIKADDTVERVDVVTGARRAGVVEIKQGLQAGQRIVVDGTGKLRAGLKVAATDAAPASGAQPPTRPVFAVVMSLLLLVLGVMSFTRLTLRELPAIDPPIVSVSVDYTGASAAVIESRITQVLEDALAGIEGIDTINARSTNGRSQVSIEFTSNRDIEAAANDVRDAVSRVADRMPEEARPPEIAKVESDADPIIWFNMVSSTMDTLELSDYADRYVVDRFSSLDGVAQVRIGGRQRYAMRIWLDRDQLAARGLTTGDIETALRNENVELPAGRIESTDRDFTLRVERNYIKPEDFATIPLGKGSDGYVVRMGDVAKIELASAERRAYYRSNGEPGIGLGIVKTSTANSLDVARTARAEAERVALTLPKGTQIFVAFDNTTFIEAAVDRVYATLVEAMILVLAVIWLFLGSFRAALIPAVTVPVCLVAAFIALYAFDFSINLLTLLALVLCIGLVVDDAIVVVENVQRRIDLGEPPLVASKRGTAQVAFAVIATTAVLVAVFLPVGFLEGNTGRLFRELAVALAAAVALSAFVALTLTPMMASKLLKPHTGQAPRGLHGFINRNLERLAGAYGRVLDHHVDRTWIYLLVMVAALAASWLLIKVLPSELAPAEDRGSFQIMIDGPEGAGYDYTVQQVQQVEALLAPHVGADKPIVRANPRVPGGFGASEEMHTGRVSVFLQPWRQRSEGTPEVANELQKELDTIRGVRVRTQVGGGLVRSGGQPFQIVLGGPEYAEIAQWRDRILLRMADNPGLVGPDSDYKETRPQMRVNIDRQRAADLGVPVTAIGSALETMMGSRRVTTFVDNGEEYDVLVQAGREGRASPADLAAIRVRATSGELVPLSNLVTLSEVAEAGTLNRFNRLRSITISAGLAPGYPLGEAIAWAQQVTREELPQYAQVNWKGESREYQSAGGAVLLTFAMALLVVYLVLAAQFESFIHPLTIMLTVPLGVLGALVGLWLSGGTVNLFSQIGIVMLVGLAAKNGILIVEFANQLRDDGRSVRQAIIESAMVRLRPILMTSIATVVGAIPLVVAGGPGSASRGTIGIVIIFGVTLSTFLSLFVVPAFYARLAPYTRSPEAVKRELEKQEADSPSPARILHGEGFLLRPWRSDDLESLLHHANDADVSRGLRDRFPYPYTREDGEAFLGGRVLAPGTLNLAIEIDGQACGSVGAQQGVAERGHTAELGYWLGQAHWGRGLMTGVVGLFAPWVMDELGLFRLQATVVDFNLGSARVLEKNGFQEEGVERCAVYKRGVLHDLRRFARSPCALRKGSDPILPALSQRPSIRENRPVPSSRRDVLTTRRLERARVEATVHFINSIIWSKALIFMCLAAGLFFSLRTRFMQIRGFVEMCRLTVSGEKSDAGVSSFQALAMSMAGRMGIGNIAGVATAIAFGGPGAIFWMWVMGFVGASTSYVECTLAQIYKTKDAEGRYRGGPAYYIEKAMGLKWYAMAFAIATIIAAGFLMPGVQANAIADSIINACRGTALCGPLDGQSFGMESVQALKLGIGIVVALLLGVVIFGGVKRIANFAEVVVPFMAAGFILTAVVIMIINYDRVPEMFGIIFKSAFGTHAAFGAMMGLAVEWGIKRGIYANEAGQGSGPHAAAASEVSHPAKQGYVQAFAIYFDTMMVCTATAFLILASGTYNVYSPVAGAEPIFQGLAGIPEGAGYAQAGVEAVLPGWGSAFVSVAIFFFAFTTIMAYYYMAETNLTYVNHNRKRPFTVLLLRLGIIGMVVFGAFHNATLAWALGDIGVGLMAWLNIIAILIVQKPAMLALRDYERQKKLGLDPIFDPDALGIKNADFWRQRKLELSRSE</sequence>
<feature type="transmembrane region" description="Helical" evidence="12">
    <location>
        <begin position="2008"/>
        <end position="2027"/>
    </location>
</feature>
<feature type="transmembrane region" description="Helical" evidence="12">
    <location>
        <begin position="1699"/>
        <end position="1723"/>
    </location>
</feature>
<dbReference type="Gene3D" id="2.40.30.170">
    <property type="match status" value="1"/>
</dbReference>
<keyword evidence="7 12" id="KW-0812">Transmembrane</keyword>
<dbReference type="FunFam" id="1.20.1740.10:FF:000004">
    <property type="entry name" value="Sodium:alanine symporter family protein"/>
    <property type="match status" value="1"/>
</dbReference>
<dbReference type="Pfam" id="PF25954">
    <property type="entry name" value="Beta-barrel_RND_2"/>
    <property type="match status" value="1"/>
</dbReference>
<feature type="compositionally biased region" description="Basic and acidic residues" evidence="11">
    <location>
        <begin position="1"/>
        <end position="15"/>
    </location>
</feature>
<dbReference type="FunFam" id="2.40.30.170:FF:000010">
    <property type="entry name" value="Efflux RND transporter periplasmic adaptor subunit"/>
    <property type="match status" value="1"/>
</dbReference>
<dbReference type="GO" id="GO:0042910">
    <property type="term" value="F:xenobiotic transmembrane transporter activity"/>
    <property type="evidence" value="ECO:0007669"/>
    <property type="project" value="TreeGrafter"/>
</dbReference>
<dbReference type="Gene3D" id="3.30.2090.10">
    <property type="entry name" value="Multidrug efflux transporter AcrB TolC docking domain, DN and DC subdomains"/>
    <property type="match status" value="2"/>
</dbReference>
<comment type="similarity">
    <text evidence="2">Belongs to the alanine or glycine:cation symporter (AGCS) (TC 2.A.25) family.</text>
</comment>
<feature type="transmembrane region" description="Helical" evidence="12">
    <location>
        <begin position="804"/>
        <end position="824"/>
    </location>
</feature>
<feature type="transmembrane region" description="Helical" evidence="12">
    <location>
        <begin position="2071"/>
        <end position="2090"/>
    </location>
</feature>
<dbReference type="NCBIfam" id="TIGR01730">
    <property type="entry name" value="RND_mfp"/>
    <property type="match status" value="1"/>
</dbReference>
<evidence type="ECO:0000259" key="13">
    <source>
        <dbReference type="PROSITE" id="PS51186"/>
    </source>
</evidence>
<feature type="transmembrane region" description="Helical" evidence="12">
    <location>
        <begin position="1354"/>
        <end position="1379"/>
    </location>
</feature>
<feature type="transmembrane region" description="Helical" evidence="12">
    <location>
        <begin position="778"/>
        <end position="797"/>
    </location>
</feature>
<accession>A0AA38XJV7</accession>
<dbReference type="PANTHER" id="PTHR32063">
    <property type="match status" value="1"/>
</dbReference>
<dbReference type="Pfam" id="PF01235">
    <property type="entry name" value="Na_Ala_symp"/>
    <property type="match status" value="1"/>
</dbReference>
<evidence type="ECO:0000256" key="6">
    <source>
        <dbReference type="ARBA" id="ARBA00022519"/>
    </source>
</evidence>
<feature type="transmembrane region" description="Helical" evidence="12">
    <location>
        <begin position="907"/>
        <end position="925"/>
    </location>
</feature>
<feature type="transmembrane region" description="Helical" evidence="12">
    <location>
        <begin position="1298"/>
        <end position="1317"/>
    </location>
</feature>
<dbReference type="GO" id="GO:0005886">
    <property type="term" value="C:plasma membrane"/>
    <property type="evidence" value="ECO:0007669"/>
    <property type="project" value="UniProtKB-SubCell"/>
</dbReference>
<dbReference type="SUPFAM" id="SSF111369">
    <property type="entry name" value="HlyD-like secretion proteins"/>
    <property type="match status" value="1"/>
</dbReference>
<keyword evidence="5" id="KW-1003">Cell membrane</keyword>
<dbReference type="InterPro" id="IPR001036">
    <property type="entry name" value="Acrflvin-R"/>
</dbReference>
<keyword evidence="10 12" id="KW-0472">Membrane</keyword>
<organism evidence="14">
    <name type="scientific">Knufia peltigerae</name>
    <dbReference type="NCBI Taxonomy" id="1002370"/>
    <lineage>
        <taxon>Eukaryota</taxon>
        <taxon>Fungi</taxon>
        <taxon>Dikarya</taxon>
        <taxon>Ascomycota</taxon>
        <taxon>Pezizomycotina</taxon>
        <taxon>Eurotiomycetes</taxon>
        <taxon>Chaetothyriomycetidae</taxon>
        <taxon>Chaetothyriales</taxon>
        <taxon>Trichomeriaceae</taxon>
        <taxon>Knufia</taxon>
    </lineage>
</organism>
<evidence type="ECO:0000256" key="4">
    <source>
        <dbReference type="ARBA" id="ARBA00022448"/>
    </source>
</evidence>
<dbReference type="Pfam" id="PF25989">
    <property type="entry name" value="YknX_C"/>
    <property type="match status" value="1"/>
</dbReference>
<dbReference type="Pfam" id="PF00873">
    <property type="entry name" value="ACR_tran"/>
    <property type="match status" value="1"/>
</dbReference>
<keyword evidence="8" id="KW-0769">Symport</keyword>
<keyword evidence="4" id="KW-0813">Transport</keyword>
<dbReference type="SUPFAM" id="SSF82866">
    <property type="entry name" value="Multidrug efflux transporter AcrB transmembrane domain"/>
    <property type="match status" value="2"/>
</dbReference>
<feature type="transmembrane region" description="Helical" evidence="12">
    <location>
        <begin position="1835"/>
        <end position="1852"/>
    </location>
</feature>
<dbReference type="Gene3D" id="3.40.630.30">
    <property type="match status" value="1"/>
</dbReference>
<evidence type="ECO:0000256" key="3">
    <source>
        <dbReference type="ARBA" id="ARBA00009477"/>
    </source>
</evidence>
<feature type="transmembrane region" description="Helical" evidence="12">
    <location>
        <begin position="1768"/>
        <end position="1791"/>
    </location>
</feature>
<feature type="transmembrane region" description="Helical" evidence="12">
    <location>
        <begin position="1919"/>
        <end position="1940"/>
    </location>
</feature>
<feature type="transmembrane region" description="Helical" evidence="12">
    <location>
        <begin position="2141"/>
        <end position="2161"/>
    </location>
</feature>
<dbReference type="EMBL" id="JAPDRN010000184">
    <property type="protein sequence ID" value="KAJ9614777.1"/>
    <property type="molecule type" value="Genomic_DNA"/>
</dbReference>
<feature type="transmembrane region" description="Helical" evidence="12">
    <location>
        <begin position="830"/>
        <end position="854"/>
    </location>
</feature>
<gene>
    <name evidence="14" type="ORF">H2204_014418</name>
</gene>
<dbReference type="InterPro" id="IPR001463">
    <property type="entry name" value="Na/Ala_symport"/>
</dbReference>
<comment type="subcellular location">
    <subcellularLocation>
        <location evidence="1">Cell membrane</location>
        <topology evidence="1">Multi-pass membrane protein</topology>
    </subcellularLocation>
</comment>
<name>A0AA38XJV7_9EURO</name>
<dbReference type="Gene3D" id="3.30.70.1440">
    <property type="entry name" value="Multidrug efflux transporter AcrB pore domain"/>
    <property type="match status" value="1"/>
</dbReference>
<comment type="similarity">
    <text evidence="3">Belongs to the membrane fusion protein (MFP) (TC 8.A.1) family.</text>
</comment>
<dbReference type="Gene3D" id="1.20.1640.10">
    <property type="entry name" value="Multidrug efflux transporter AcrB transmembrane domain"/>
    <property type="match status" value="2"/>
</dbReference>
<dbReference type="InterPro" id="IPR058637">
    <property type="entry name" value="YknX-like_C"/>
</dbReference>
<evidence type="ECO:0000256" key="10">
    <source>
        <dbReference type="ARBA" id="ARBA00023136"/>
    </source>
</evidence>
<protein>
    <recommendedName>
        <fullName evidence="13">N-acetyltransferase domain-containing protein</fullName>
    </recommendedName>
</protein>
<dbReference type="PROSITE" id="PS51186">
    <property type="entry name" value="GNAT"/>
    <property type="match status" value="1"/>
</dbReference>
<dbReference type="InterPro" id="IPR027463">
    <property type="entry name" value="AcrB_DN_DC_subdom"/>
</dbReference>
<dbReference type="InterPro" id="IPR016181">
    <property type="entry name" value="Acyl_CoA_acyltransferase"/>
</dbReference>
<feature type="region of interest" description="Disordered" evidence="11">
    <location>
        <begin position="1"/>
        <end position="25"/>
    </location>
</feature>
<dbReference type="NCBIfam" id="TIGR00835">
    <property type="entry name" value="agcS"/>
    <property type="match status" value="1"/>
</dbReference>
<evidence type="ECO:0000256" key="8">
    <source>
        <dbReference type="ARBA" id="ARBA00022847"/>
    </source>
</evidence>
<evidence type="ECO:0000256" key="9">
    <source>
        <dbReference type="ARBA" id="ARBA00022989"/>
    </source>
</evidence>
<feature type="transmembrane region" description="Helical" evidence="12">
    <location>
        <begin position="1946"/>
        <end position="1969"/>
    </location>
</feature>
<evidence type="ECO:0000256" key="11">
    <source>
        <dbReference type="SAM" id="MobiDB-lite"/>
    </source>
</evidence>
<evidence type="ECO:0000256" key="1">
    <source>
        <dbReference type="ARBA" id="ARBA00004651"/>
    </source>
</evidence>
<dbReference type="GO" id="GO:0016747">
    <property type="term" value="F:acyltransferase activity, transferring groups other than amino-acyl groups"/>
    <property type="evidence" value="ECO:0007669"/>
    <property type="project" value="InterPro"/>
</dbReference>
<dbReference type="InterPro" id="IPR058792">
    <property type="entry name" value="Beta-barrel_RND_2"/>
</dbReference>
<evidence type="ECO:0000256" key="7">
    <source>
        <dbReference type="ARBA" id="ARBA00022692"/>
    </source>
</evidence>
<dbReference type="InterPro" id="IPR006143">
    <property type="entry name" value="RND_pump_MFP"/>
</dbReference>
<feature type="transmembrane region" description="Helical" evidence="12">
    <location>
        <begin position="1400"/>
        <end position="1419"/>
    </location>
</feature>
<dbReference type="InterPro" id="IPR000182">
    <property type="entry name" value="GNAT_dom"/>
</dbReference>
<dbReference type="SUPFAM" id="SSF55729">
    <property type="entry name" value="Acyl-CoA N-acyltransferases (Nat)"/>
    <property type="match status" value="1"/>
</dbReference>
<evidence type="ECO:0000256" key="12">
    <source>
        <dbReference type="SAM" id="Phobius"/>
    </source>
</evidence>
<dbReference type="PANTHER" id="PTHR32063:SF14">
    <property type="entry name" value="BLL4319 PROTEIN"/>
    <property type="match status" value="1"/>
</dbReference>
<dbReference type="Gene3D" id="3.30.70.1320">
    <property type="entry name" value="Multidrug efflux transporter AcrB pore domain like"/>
    <property type="match status" value="1"/>
</dbReference>
<dbReference type="SUPFAM" id="SSF82693">
    <property type="entry name" value="Multidrug efflux transporter AcrB pore domain, PN1, PN2, PC1 and PC2 subdomains"/>
    <property type="match status" value="3"/>
</dbReference>
<dbReference type="Gene3D" id="3.30.70.1430">
    <property type="entry name" value="Multidrug efflux transporter AcrB pore domain"/>
    <property type="match status" value="2"/>
</dbReference>
<feature type="transmembrane region" description="Helical" evidence="12">
    <location>
        <begin position="2110"/>
        <end position="2135"/>
    </location>
</feature>
<dbReference type="Gene3D" id="2.40.50.100">
    <property type="match status" value="1"/>
</dbReference>
<dbReference type="GO" id="GO:0005283">
    <property type="term" value="F:amino acid:sodium symporter activity"/>
    <property type="evidence" value="ECO:0007669"/>
    <property type="project" value="InterPro"/>
</dbReference>
<comment type="caution">
    <text evidence="14">The sequence shown here is derived from an EMBL/GenBank/DDBJ whole genome shotgun (WGS) entry which is preliminary data.</text>
</comment>
<reference evidence="14" key="1">
    <citation type="submission" date="2022-10" db="EMBL/GenBank/DDBJ databases">
        <title>Culturing micro-colonial fungi from biological soil crusts in the Mojave desert and describing Neophaeococcomyces mojavensis, and introducing the new genera and species Taxawa tesnikishii.</title>
        <authorList>
            <person name="Kurbessoian T."/>
            <person name="Stajich J.E."/>
        </authorList>
    </citation>
    <scope>NUCLEOTIDE SEQUENCE</scope>
    <source>
        <strain evidence="14">TK_35</strain>
    </source>
</reference>
<feature type="transmembrane region" description="Helical" evidence="12">
    <location>
        <begin position="1329"/>
        <end position="1348"/>
    </location>
</feature>
<feature type="transmembrane region" description="Helical" evidence="12">
    <location>
        <begin position="972"/>
        <end position="989"/>
    </location>
</feature>
<dbReference type="Gene3D" id="1.20.1740.10">
    <property type="entry name" value="Amino acid/polyamine transporter I"/>
    <property type="match status" value="1"/>
</dbReference>
<feature type="transmembrane region" description="Helical" evidence="12">
    <location>
        <begin position="456"/>
        <end position="478"/>
    </location>
</feature>
<dbReference type="PRINTS" id="PR00702">
    <property type="entry name" value="ACRIFLAVINRP"/>
</dbReference>
<evidence type="ECO:0000256" key="5">
    <source>
        <dbReference type="ARBA" id="ARBA00022475"/>
    </source>
</evidence>
<feature type="domain" description="N-acetyltransferase" evidence="13">
    <location>
        <begin position="1490"/>
        <end position="1650"/>
    </location>
</feature>
<dbReference type="Pfam" id="PF13302">
    <property type="entry name" value="Acetyltransf_3"/>
    <property type="match status" value="1"/>
</dbReference>
<dbReference type="Gene3D" id="2.40.420.20">
    <property type="match status" value="1"/>
</dbReference>
<feature type="transmembrane region" description="Helical" evidence="12">
    <location>
        <begin position="875"/>
        <end position="895"/>
    </location>
</feature>
<proteinExistence type="inferred from homology"/>
<feature type="transmembrane region" description="Helical" evidence="12">
    <location>
        <begin position="1889"/>
        <end position="1907"/>
    </location>
</feature>
<dbReference type="Gene3D" id="1.10.287.470">
    <property type="entry name" value="Helix hairpin bin"/>
    <property type="match status" value="1"/>
</dbReference>